<dbReference type="EMBL" id="MH026108">
    <property type="protein sequence ID" value="QBX88631.1"/>
    <property type="molecule type" value="Genomic_DNA"/>
</dbReference>
<keyword evidence="6 8" id="KW-0275">Fatty acid biosynthesis</keyword>
<dbReference type="RefSeq" id="YP_009628848.1">
    <property type="nucleotide sequence ID" value="NC_042171.1"/>
</dbReference>
<evidence type="ECO:0000259" key="9">
    <source>
        <dbReference type="PROSITE" id="PS50968"/>
    </source>
</evidence>
<reference evidence="10" key="1">
    <citation type="journal article" date="2019" name="Phycologia">
        <title>Chloroplast and mitochondrial genomes of Balbiania investiens (Balbianiales, Nemaliophycidae).</title>
        <authorList>
            <person name="Evans J.R."/>
            <person name="StAmour N."/>
            <person name="Verbruggen H."/>
            <person name="Salomaki E.D."/>
            <person name="Vis M.L."/>
        </authorList>
    </citation>
    <scope>NUCLEOTIDE SEQUENCE</scope>
</reference>
<evidence type="ECO:0000256" key="6">
    <source>
        <dbReference type="ARBA" id="ARBA00023160"/>
    </source>
</evidence>
<comment type="subcellular location">
    <subcellularLocation>
        <location evidence="8">Plastid</location>
        <location evidence="8">Chloroplast</location>
    </subcellularLocation>
</comment>
<dbReference type="CDD" id="cd06850">
    <property type="entry name" value="biotinyl_domain"/>
    <property type="match status" value="1"/>
</dbReference>
<dbReference type="NCBIfam" id="NF005457">
    <property type="entry name" value="PRK07051.1"/>
    <property type="match status" value="1"/>
</dbReference>
<dbReference type="SUPFAM" id="SSF51230">
    <property type="entry name" value="Single hybrid motif"/>
    <property type="match status" value="1"/>
</dbReference>
<keyword evidence="7 8" id="KW-0092">Biotin</keyword>
<proteinExistence type="predicted"/>
<dbReference type="InterPro" id="IPR050709">
    <property type="entry name" value="Biotin_Carboxyl_Carrier/Decarb"/>
</dbReference>
<keyword evidence="5 8" id="KW-0443">Lipid metabolism</keyword>
<gene>
    <name evidence="10" type="primary">accB</name>
</gene>
<evidence type="ECO:0000256" key="2">
    <source>
        <dbReference type="ARBA" id="ARBA00017562"/>
    </source>
</evidence>
<dbReference type="GO" id="GO:0009317">
    <property type="term" value="C:acetyl-CoA carboxylase complex"/>
    <property type="evidence" value="ECO:0007669"/>
    <property type="project" value="InterPro"/>
</dbReference>
<dbReference type="InterPro" id="IPR001882">
    <property type="entry name" value="Biotin_BS"/>
</dbReference>
<evidence type="ECO:0000256" key="3">
    <source>
        <dbReference type="ARBA" id="ARBA00022516"/>
    </source>
</evidence>
<dbReference type="GeneID" id="40138787"/>
<keyword evidence="8 10" id="KW-0934">Plastid</keyword>
<dbReference type="AlphaFoldDB" id="A0A4D6BLA3"/>
<keyword evidence="4 8" id="KW-0276">Fatty acid metabolism</keyword>
<protein>
    <recommendedName>
        <fullName evidence="2 8">Biotin carboxyl carrier protein of acetyl-CoA carboxylase</fullName>
    </recommendedName>
</protein>
<dbReference type="PROSITE" id="PS50968">
    <property type="entry name" value="BIOTINYL_LIPOYL"/>
    <property type="match status" value="1"/>
</dbReference>
<feature type="domain" description="Lipoyl-binding" evidence="9">
    <location>
        <begin position="94"/>
        <end position="170"/>
    </location>
</feature>
<comment type="pathway">
    <text evidence="1 8">Lipid metabolism; fatty acid biosynthesis.</text>
</comment>
<keyword evidence="3 8" id="KW-0444">Lipid biosynthesis</keyword>
<dbReference type="InterPro" id="IPR001249">
    <property type="entry name" value="AcCoA_biotinCC"/>
</dbReference>
<dbReference type="Gene3D" id="2.40.50.100">
    <property type="match status" value="1"/>
</dbReference>
<dbReference type="UniPathway" id="UPA00094"/>
<dbReference type="NCBIfam" id="TIGR00531">
    <property type="entry name" value="BCCP"/>
    <property type="match status" value="1"/>
</dbReference>
<accession>A0A4D6BLA3</accession>
<evidence type="ECO:0000256" key="5">
    <source>
        <dbReference type="ARBA" id="ARBA00023098"/>
    </source>
</evidence>
<dbReference type="PANTHER" id="PTHR45266:SF3">
    <property type="entry name" value="OXALOACETATE DECARBOXYLASE ALPHA CHAIN"/>
    <property type="match status" value="1"/>
</dbReference>
<dbReference type="InterPro" id="IPR011053">
    <property type="entry name" value="Single_hybrid_motif"/>
</dbReference>
<dbReference type="PANTHER" id="PTHR45266">
    <property type="entry name" value="OXALOACETATE DECARBOXYLASE ALPHA CHAIN"/>
    <property type="match status" value="1"/>
</dbReference>
<dbReference type="GO" id="GO:0003989">
    <property type="term" value="F:acetyl-CoA carboxylase activity"/>
    <property type="evidence" value="ECO:0007669"/>
    <property type="project" value="InterPro"/>
</dbReference>
<evidence type="ECO:0000256" key="7">
    <source>
        <dbReference type="ARBA" id="ARBA00023267"/>
    </source>
</evidence>
<evidence type="ECO:0000256" key="1">
    <source>
        <dbReference type="ARBA" id="ARBA00005194"/>
    </source>
</evidence>
<evidence type="ECO:0000256" key="8">
    <source>
        <dbReference type="RuleBase" id="RU364072"/>
    </source>
</evidence>
<dbReference type="PRINTS" id="PR01071">
    <property type="entry name" value="ACOABIOTINCC"/>
</dbReference>
<dbReference type="InterPro" id="IPR000089">
    <property type="entry name" value="Biotin_lipoyl"/>
</dbReference>
<dbReference type="GO" id="GO:0009507">
    <property type="term" value="C:chloroplast"/>
    <property type="evidence" value="ECO:0007669"/>
    <property type="project" value="UniProtKB-SubCell"/>
</dbReference>
<dbReference type="Pfam" id="PF00364">
    <property type="entry name" value="Biotin_lipoyl"/>
    <property type="match status" value="1"/>
</dbReference>
<keyword evidence="8" id="KW-0150">Chloroplast</keyword>
<evidence type="ECO:0000313" key="10">
    <source>
        <dbReference type="EMBL" id="QBX88631.1"/>
    </source>
</evidence>
<dbReference type="GO" id="GO:0006633">
    <property type="term" value="P:fatty acid biosynthetic process"/>
    <property type="evidence" value="ECO:0007669"/>
    <property type="project" value="UniProtKB-UniPathway"/>
</dbReference>
<dbReference type="PROSITE" id="PS00188">
    <property type="entry name" value="BIOTIN"/>
    <property type="match status" value="1"/>
</dbReference>
<evidence type="ECO:0000256" key="4">
    <source>
        <dbReference type="ARBA" id="ARBA00022832"/>
    </source>
</evidence>
<name>A0A4D6BLA3_9FLOR</name>
<sequence>MYKGSKNTVQFQLIDLKALLISIKNNNIQQIKITCNSFELMVRKSTITAHNYHKVTSYNVLSNETQHQETKKKKVVDNIKVIPEHIESRFPETYLTIVSPMVGTFYRSPAPNEPYFVEIQDTVQANQTVCIIEAMKLMNEIEADAEGEIVEILVKDGEIVDSGQALMKIKPTQ</sequence>
<geneLocation type="plastid" evidence="10"/>
<comment type="function">
    <text evidence="8">This protein is a component of the acetyl coenzyme A carboxylase complex; first, biotin carboxylase catalyzes the carboxylation of the carrier protein and then the transcarboxylase transfers the carboxyl group to form malonyl-CoA.</text>
</comment>
<organism evidence="10">
    <name type="scientific">Balbiania investiens</name>
    <dbReference type="NCBI Taxonomy" id="111861"/>
    <lineage>
        <taxon>Eukaryota</taxon>
        <taxon>Rhodophyta</taxon>
        <taxon>Florideophyceae</taxon>
        <taxon>Nemaliophycidae</taxon>
        <taxon>Balbianiales</taxon>
        <taxon>Balbianiaceae</taxon>
        <taxon>Balbiania</taxon>
    </lineage>
</organism>